<dbReference type="SUPFAM" id="SSF56112">
    <property type="entry name" value="Protein kinase-like (PK-like)"/>
    <property type="match status" value="1"/>
</dbReference>
<feature type="compositionally biased region" description="Polar residues" evidence="1">
    <location>
        <begin position="16"/>
        <end position="29"/>
    </location>
</feature>
<feature type="region of interest" description="Disordered" evidence="1">
    <location>
        <begin position="276"/>
        <end position="301"/>
    </location>
</feature>
<keyword evidence="2" id="KW-1133">Transmembrane helix</keyword>
<dbReference type="AlphaFoldDB" id="A0ABD3RYN0"/>
<name>A0ABD3RYN0_9STRA</name>
<evidence type="ECO:0000256" key="1">
    <source>
        <dbReference type="SAM" id="MobiDB-lite"/>
    </source>
</evidence>
<sequence length="626" mass="69326">MRHPTTPTRTTRPRCPSSQSPNRSKQCTPRQHRSCKRNRAIVITRGTIVTIMVGLIAYSSITNVYRLGGGGMDTNEGAAGAAAWDPMPPHGGVEKTHVFSHRKRATRNKTTNRGVVSIDGPLLAHDDDSPRRFSFRPHPAVGARQSIPSSSLPLPKPKTSIRINRSVCLDGIEHLMMGQNNADANLDNSLDEGLADGIFLGISSNDALAYRTQTVVWDHDGECVPMSAWQLDIHPTCNSLHEVDISQLLNVGAFSLVSSKGFWRNAWKLDVAKGAEDMESNSSPDPPKPPPRILVRPEDDDESANMHVVLKSIKYIHEPNKEVFELSRVDAISLDVLTKSRFTINIYGYCGTSSLQEFAGGDLKGLLPVLDPIEKLRMATWIANGVADIHAVDSWNSSGYDFDDEGSLTVDSLMGSADSDNANAEAASRVDVGSNTSATPVSLIHNDINMDNILLGYRNGIETPLINDFNIAVFRKRNTRTGLPCLFHGRFANPQWMSPEQQERKEDELSTGKLDEKIDIYALGNILYKIAVGSSPWKYDYNVNKITVKEKKRITRAKLKGRKPKVPPEVGNSTSPIKTILNAMKKCYRNDAKLRPTARELAMYLQSELDAIELPLKVMNRFEFDE</sequence>
<protein>
    <recommendedName>
        <fullName evidence="3">Protein kinase domain-containing protein</fullName>
    </recommendedName>
</protein>
<dbReference type="Proteomes" id="UP001530377">
    <property type="component" value="Unassembled WGS sequence"/>
</dbReference>
<keyword evidence="5" id="KW-1185">Reference proteome</keyword>
<comment type="caution">
    <text evidence="4">The sequence shown here is derived from an EMBL/GenBank/DDBJ whole genome shotgun (WGS) entry which is preliminary data.</text>
</comment>
<dbReference type="InterPro" id="IPR050167">
    <property type="entry name" value="Ser_Thr_protein_kinase"/>
</dbReference>
<feature type="domain" description="Protein kinase" evidence="3">
    <location>
        <begin position="243"/>
        <end position="609"/>
    </location>
</feature>
<feature type="region of interest" description="Disordered" evidence="1">
    <location>
        <begin position="1"/>
        <end position="33"/>
    </location>
</feature>
<dbReference type="PROSITE" id="PS50011">
    <property type="entry name" value="PROTEIN_KINASE_DOM"/>
    <property type="match status" value="1"/>
</dbReference>
<evidence type="ECO:0000313" key="5">
    <source>
        <dbReference type="Proteomes" id="UP001530377"/>
    </source>
</evidence>
<evidence type="ECO:0000259" key="3">
    <source>
        <dbReference type="PROSITE" id="PS50011"/>
    </source>
</evidence>
<accession>A0ABD3RYN0</accession>
<dbReference type="InterPro" id="IPR011009">
    <property type="entry name" value="Kinase-like_dom_sf"/>
</dbReference>
<feature type="compositionally biased region" description="Low complexity" evidence="1">
    <location>
        <begin position="1"/>
        <end position="14"/>
    </location>
</feature>
<dbReference type="EMBL" id="JALLPB020000107">
    <property type="protein sequence ID" value="KAL3817349.1"/>
    <property type="molecule type" value="Genomic_DNA"/>
</dbReference>
<keyword evidence="2" id="KW-0472">Membrane</keyword>
<organism evidence="4 5">
    <name type="scientific">Cyclostephanos tholiformis</name>
    <dbReference type="NCBI Taxonomy" id="382380"/>
    <lineage>
        <taxon>Eukaryota</taxon>
        <taxon>Sar</taxon>
        <taxon>Stramenopiles</taxon>
        <taxon>Ochrophyta</taxon>
        <taxon>Bacillariophyta</taxon>
        <taxon>Coscinodiscophyceae</taxon>
        <taxon>Thalassiosirophycidae</taxon>
        <taxon>Stephanodiscales</taxon>
        <taxon>Stephanodiscaceae</taxon>
        <taxon>Cyclostephanos</taxon>
    </lineage>
</organism>
<reference evidence="4 5" key="1">
    <citation type="submission" date="2024-10" db="EMBL/GenBank/DDBJ databases">
        <title>Updated reference genomes for cyclostephanoid diatoms.</title>
        <authorList>
            <person name="Roberts W.R."/>
            <person name="Alverson A.J."/>
        </authorList>
    </citation>
    <scope>NUCLEOTIDE SEQUENCE [LARGE SCALE GENOMIC DNA]</scope>
    <source>
        <strain evidence="4 5">AJA228-03</strain>
    </source>
</reference>
<evidence type="ECO:0000313" key="4">
    <source>
        <dbReference type="EMBL" id="KAL3817349.1"/>
    </source>
</evidence>
<dbReference type="PANTHER" id="PTHR23257:SF706">
    <property type="entry name" value="PROTO-ONCOGENE SERINE_THREONINE-PROTEIN KINASE MOS"/>
    <property type="match status" value="1"/>
</dbReference>
<dbReference type="PANTHER" id="PTHR23257">
    <property type="entry name" value="SERINE-THREONINE PROTEIN KINASE"/>
    <property type="match status" value="1"/>
</dbReference>
<evidence type="ECO:0000256" key="2">
    <source>
        <dbReference type="SAM" id="Phobius"/>
    </source>
</evidence>
<gene>
    <name evidence="4" type="ORF">ACHAXA_004475</name>
</gene>
<proteinExistence type="predicted"/>
<dbReference type="SMART" id="SM00220">
    <property type="entry name" value="S_TKc"/>
    <property type="match status" value="1"/>
</dbReference>
<dbReference type="Pfam" id="PF00069">
    <property type="entry name" value="Pkinase"/>
    <property type="match status" value="1"/>
</dbReference>
<dbReference type="Gene3D" id="1.10.510.10">
    <property type="entry name" value="Transferase(Phosphotransferase) domain 1"/>
    <property type="match status" value="1"/>
</dbReference>
<feature type="transmembrane region" description="Helical" evidence="2">
    <location>
        <begin position="40"/>
        <end position="58"/>
    </location>
</feature>
<keyword evidence="2" id="KW-0812">Transmembrane</keyword>
<dbReference type="InterPro" id="IPR000719">
    <property type="entry name" value="Prot_kinase_dom"/>
</dbReference>